<comment type="caution">
    <text evidence="1">The sequence shown here is derived from an EMBL/GenBank/DDBJ whole genome shotgun (WGS) entry which is preliminary data.</text>
</comment>
<evidence type="ECO:0000313" key="1">
    <source>
        <dbReference type="EMBL" id="KAA1261829.1"/>
    </source>
</evidence>
<dbReference type="OrthoDB" id="252973at2"/>
<dbReference type="EMBL" id="VRLW01000001">
    <property type="protein sequence ID" value="KAA1261829.1"/>
    <property type="molecule type" value="Genomic_DNA"/>
</dbReference>
<reference evidence="1 2" key="1">
    <citation type="submission" date="2019-08" db="EMBL/GenBank/DDBJ databases">
        <title>Deep-cultivation of Planctomycetes and their phenomic and genomic characterization uncovers novel biology.</title>
        <authorList>
            <person name="Wiegand S."/>
            <person name="Jogler M."/>
            <person name="Boedeker C."/>
            <person name="Pinto D."/>
            <person name="Vollmers J."/>
            <person name="Rivas-Marin E."/>
            <person name="Kohn T."/>
            <person name="Peeters S.H."/>
            <person name="Heuer A."/>
            <person name="Rast P."/>
            <person name="Oberbeckmann S."/>
            <person name="Bunk B."/>
            <person name="Jeske O."/>
            <person name="Meyerdierks A."/>
            <person name="Storesund J.E."/>
            <person name="Kallscheuer N."/>
            <person name="Luecker S."/>
            <person name="Lage O.M."/>
            <person name="Pohl T."/>
            <person name="Merkel B.J."/>
            <person name="Hornburger P."/>
            <person name="Mueller R.-W."/>
            <person name="Bruemmer F."/>
            <person name="Labrenz M."/>
            <person name="Spormann A.M."/>
            <person name="Op Den Camp H."/>
            <person name="Overmann J."/>
            <person name="Amann R."/>
            <person name="Jetten M.S.M."/>
            <person name="Mascher T."/>
            <person name="Medema M.H."/>
            <person name="Devos D.P."/>
            <person name="Kaster A.-K."/>
            <person name="Ovreas L."/>
            <person name="Rohde M."/>
            <person name="Galperin M.Y."/>
            <person name="Jogler C."/>
        </authorList>
    </citation>
    <scope>NUCLEOTIDE SEQUENCE [LARGE SCALE GENOMIC DNA]</scope>
    <source>
        <strain evidence="1 2">LF1</strain>
    </source>
</reference>
<dbReference type="AlphaFoldDB" id="A0A5B1CPP2"/>
<dbReference type="Proteomes" id="UP000322699">
    <property type="component" value="Unassembled WGS sequence"/>
</dbReference>
<name>A0A5B1CPP2_9BACT</name>
<dbReference type="RefSeq" id="WP_068260604.1">
    <property type="nucleotide sequence ID" value="NZ_LWSK01000017.1"/>
</dbReference>
<keyword evidence="2" id="KW-1185">Reference proteome</keyword>
<organism evidence="1 2">
    <name type="scientific">Rubripirellula obstinata</name>
    <dbReference type="NCBI Taxonomy" id="406547"/>
    <lineage>
        <taxon>Bacteria</taxon>
        <taxon>Pseudomonadati</taxon>
        <taxon>Planctomycetota</taxon>
        <taxon>Planctomycetia</taxon>
        <taxon>Pirellulales</taxon>
        <taxon>Pirellulaceae</taxon>
        <taxon>Rubripirellula</taxon>
    </lineage>
</organism>
<evidence type="ECO:0000313" key="2">
    <source>
        <dbReference type="Proteomes" id="UP000322699"/>
    </source>
</evidence>
<accession>A0A5B1CPP2</accession>
<sequence>MTQYQSRAEFLAARDAAMAKVTAGYKGVDATDPQTPSGHAEGIRTSTWLTSDYRKNYRSDALDITPDDVVGCLVDAGVEQWVLMGLHGYVGYLPMPRATQDVDVMVAIHEKDKAIAAVSARWASLIVSELSVVARFKDPADCFSDGRPKPVIDIMLPVEPFYQTILAKHVRVDEVTGHRLPTVEAAIVSKYAAMISPNREISKKGFDGGDLRRIVKANLDSINQDALFALAAEVWDGADADMKDIFHRAVNDLPFEV</sequence>
<proteinExistence type="predicted"/>
<gene>
    <name evidence="1" type="ORF">LF1_43890</name>
</gene>
<evidence type="ECO:0008006" key="3">
    <source>
        <dbReference type="Google" id="ProtNLM"/>
    </source>
</evidence>
<protein>
    <recommendedName>
        <fullName evidence="3">Nucleotidyltransferase</fullName>
    </recommendedName>
</protein>